<evidence type="ECO:0000256" key="1">
    <source>
        <dbReference type="SAM" id="Phobius"/>
    </source>
</evidence>
<keyword evidence="1" id="KW-1133">Transmembrane helix</keyword>
<dbReference type="Proteomes" id="UP000269499">
    <property type="component" value="Unassembled WGS sequence"/>
</dbReference>
<name>A0A497F443_9CREN</name>
<feature type="transmembrane region" description="Helical" evidence="1">
    <location>
        <begin position="6"/>
        <end position="27"/>
    </location>
</feature>
<reference evidence="2 3" key="1">
    <citation type="submission" date="2018-06" db="EMBL/GenBank/DDBJ databases">
        <title>Extensive metabolic versatility and redundancy in microbially diverse, dynamic hydrothermal sediments.</title>
        <authorList>
            <person name="Dombrowski N."/>
            <person name="Teske A."/>
            <person name="Baker B.J."/>
        </authorList>
    </citation>
    <scope>NUCLEOTIDE SEQUENCE [LARGE SCALE GENOMIC DNA]</scope>
    <source>
        <strain evidence="2">B20_G2</strain>
    </source>
</reference>
<proteinExistence type="predicted"/>
<feature type="transmembrane region" description="Helical" evidence="1">
    <location>
        <begin position="55"/>
        <end position="76"/>
    </location>
</feature>
<dbReference type="NCBIfam" id="TIGR00304">
    <property type="entry name" value="TIGR00304 family membrane protein"/>
    <property type="match status" value="1"/>
</dbReference>
<dbReference type="InterPro" id="IPR002849">
    <property type="entry name" value="DUF131"/>
</dbReference>
<evidence type="ECO:0000313" key="2">
    <source>
        <dbReference type="EMBL" id="RLE54039.1"/>
    </source>
</evidence>
<evidence type="ECO:0000313" key="3">
    <source>
        <dbReference type="Proteomes" id="UP000269499"/>
    </source>
</evidence>
<dbReference type="AlphaFoldDB" id="A0A497F443"/>
<sequence length="78" mass="8128">MDLMQLGLILVIVGVAIIVLGTLATAFRAGKGEVKSGGVILIGPFPIIWGSDSKLALAATIIAVIILISIAVLLMMRW</sequence>
<gene>
    <name evidence="2" type="ORF">DRJ26_02400</name>
</gene>
<keyword evidence="1" id="KW-0472">Membrane</keyword>
<dbReference type="EMBL" id="QMRA01000037">
    <property type="protein sequence ID" value="RLE54039.1"/>
    <property type="molecule type" value="Genomic_DNA"/>
</dbReference>
<accession>A0A497F443</accession>
<comment type="caution">
    <text evidence="2">The sequence shown here is derived from an EMBL/GenBank/DDBJ whole genome shotgun (WGS) entry which is preliminary data.</text>
</comment>
<keyword evidence="1" id="KW-0812">Transmembrane</keyword>
<dbReference type="Pfam" id="PF01998">
    <property type="entry name" value="DUF131"/>
    <property type="match status" value="1"/>
</dbReference>
<protein>
    <submittedName>
        <fullName evidence="2">TIGR00304 family protein</fullName>
    </submittedName>
</protein>
<organism evidence="2 3">
    <name type="scientific">Thermoproteota archaeon</name>
    <dbReference type="NCBI Taxonomy" id="2056631"/>
    <lineage>
        <taxon>Archaea</taxon>
        <taxon>Thermoproteota</taxon>
    </lineage>
</organism>